<keyword evidence="3" id="KW-1185">Reference proteome</keyword>
<evidence type="ECO:0000313" key="2">
    <source>
        <dbReference type="EMBL" id="MDP5275185.1"/>
    </source>
</evidence>
<keyword evidence="1" id="KW-0812">Transmembrane</keyword>
<sequence>MDIFFLIFVYPLLVFYLIGQLKLMNQKRHFFHHMEQSNNEIVKKLDELLKLQKEK</sequence>
<dbReference type="RefSeq" id="WP_305992497.1">
    <property type="nucleotide sequence ID" value="NZ_JAVAMP010000006.1"/>
</dbReference>
<reference evidence="2 3" key="1">
    <citation type="submission" date="2023-08" db="EMBL/GenBank/DDBJ databases">
        <authorList>
            <person name="Park J.-S."/>
        </authorList>
    </citation>
    <scope>NUCLEOTIDE SEQUENCE [LARGE SCALE GENOMIC DNA]</scope>
    <source>
        <strain evidence="2 3">2205SS18-9</strain>
    </source>
</reference>
<organism evidence="2 3">
    <name type="scientific">Chengkuizengella axinellae</name>
    <dbReference type="NCBI Taxonomy" id="3064388"/>
    <lineage>
        <taxon>Bacteria</taxon>
        <taxon>Bacillati</taxon>
        <taxon>Bacillota</taxon>
        <taxon>Bacilli</taxon>
        <taxon>Bacillales</taxon>
        <taxon>Paenibacillaceae</taxon>
        <taxon>Chengkuizengella</taxon>
    </lineage>
</organism>
<protein>
    <recommendedName>
        <fullName evidence="4">DUF4083 domain-containing protein</fullName>
    </recommendedName>
</protein>
<feature type="transmembrane region" description="Helical" evidence="1">
    <location>
        <begin position="6"/>
        <end position="24"/>
    </location>
</feature>
<name>A0ABT9J0P1_9BACL</name>
<evidence type="ECO:0000256" key="1">
    <source>
        <dbReference type="SAM" id="Phobius"/>
    </source>
</evidence>
<gene>
    <name evidence="2" type="ORF">Q5Y73_13795</name>
</gene>
<evidence type="ECO:0000313" key="3">
    <source>
        <dbReference type="Proteomes" id="UP001231941"/>
    </source>
</evidence>
<dbReference type="Proteomes" id="UP001231941">
    <property type="component" value="Unassembled WGS sequence"/>
</dbReference>
<dbReference type="EMBL" id="JAVAMP010000006">
    <property type="protein sequence ID" value="MDP5275185.1"/>
    <property type="molecule type" value="Genomic_DNA"/>
</dbReference>
<keyword evidence="1" id="KW-1133">Transmembrane helix</keyword>
<comment type="caution">
    <text evidence="2">The sequence shown here is derived from an EMBL/GenBank/DDBJ whole genome shotgun (WGS) entry which is preliminary data.</text>
</comment>
<keyword evidence="1" id="KW-0472">Membrane</keyword>
<evidence type="ECO:0008006" key="4">
    <source>
        <dbReference type="Google" id="ProtNLM"/>
    </source>
</evidence>
<proteinExistence type="predicted"/>
<accession>A0ABT9J0P1</accession>